<organism evidence="1 2">
    <name type="scientific">Dokdonia ponticola</name>
    <dbReference type="NCBI Taxonomy" id="2041041"/>
    <lineage>
        <taxon>Bacteria</taxon>
        <taxon>Pseudomonadati</taxon>
        <taxon>Bacteroidota</taxon>
        <taxon>Flavobacteriia</taxon>
        <taxon>Flavobacteriales</taxon>
        <taxon>Flavobacteriaceae</taxon>
        <taxon>Dokdonia</taxon>
    </lineage>
</organism>
<dbReference type="Proteomes" id="UP001596043">
    <property type="component" value="Unassembled WGS sequence"/>
</dbReference>
<evidence type="ECO:0000313" key="2">
    <source>
        <dbReference type="Proteomes" id="UP001596043"/>
    </source>
</evidence>
<comment type="caution">
    <text evidence="1">The sequence shown here is derived from an EMBL/GenBank/DDBJ whole genome shotgun (WGS) entry which is preliminary data.</text>
</comment>
<reference evidence="2" key="1">
    <citation type="journal article" date="2019" name="Int. J. Syst. Evol. Microbiol.">
        <title>The Global Catalogue of Microorganisms (GCM) 10K type strain sequencing project: providing services to taxonomists for standard genome sequencing and annotation.</title>
        <authorList>
            <consortium name="The Broad Institute Genomics Platform"/>
            <consortium name="The Broad Institute Genome Sequencing Center for Infectious Disease"/>
            <person name="Wu L."/>
            <person name="Ma J."/>
        </authorList>
    </citation>
    <scope>NUCLEOTIDE SEQUENCE [LARGE SCALE GENOMIC DNA]</scope>
    <source>
        <strain evidence="2">YJ-61-S</strain>
    </source>
</reference>
<evidence type="ECO:0008006" key="3">
    <source>
        <dbReference type="Google" id="ProtNLM"/>
    </source>
</evidence>
<evidence type="ECO:0000313" key="1">
    <source>
        <dbReference type="EMBL" id="MFC4633866.1"/>
    </source>
</evidence>
<keyword evidence="2" id="KW-1185">Reference proteome</keyword>
<dbReference type="EMBL" id="JBHSFV010000004">
    <property type="protein sequence ID" value="MFC4633866.1"/>
    <property type="molecule type" value="Genomic_DNA"/>
</dbReference>
<accession>A0ABV9HUN4</accession>
<name>A0ABV9HUN4_9FLAO</name>
<proteinExistence type="predicted"/>
<dbReference type="RefSeq" id="WP_379978096.1">
    <property type="nucleotide sequence ID" value="NZ_JBHSFV010000004.1"/>
</dbReference>
<gene>
    <name evidence="1" type="ORF">ACFO3O_08105</name>
</gene>
<sequence>MNKKSKQLKGTLPPMPGHKIYLNVNALQEGDYELKIMDKNKVIKKTTFKK</sequence>
<protein>
    <recommendedName>
        <fullName evidence="3">T9SS type A sorting domain-containing protein</fullName>
    </recommendedName>
</protein>